<accession>A0ABY0TJ36</accession>
<gene>
    <name evidence="1" type="ORF">SAMN05216402_2822</name>
</gene>
<reference evidence="1 2" key="1">
    <citation type="submission" date="2016-10" db="EMBL/GenBank/DDBJ databases">
        <authorList>
            <person name="Varghese N."/>
            <person name="Submissions S."/>
        </authorList>
    </citation>
    <scope>NUCLEOTIDE SEQUENCE [LARGE SCALE GENOMIC DNA]</scope>
    <source>
        <strain evidence="1 2">Nl1</strain>
    </source>
</reference>
<dbReference type="PROSITE" id="PS51257">
    <property type="entry name" value="PROKAR_LIPOPROTEIN"/>
    <property type="match status" value="1"/>
</dbReference>
<evidence type="ECO:0000313" key="1">
    <source>
        <dbReference type="EMBL" id="SDQ91920.1"/>
    </source>
</evidence>
<proteinExistence type="predicted"/>
<sequence length="198" mass="22454">MISIPRAIVLAILISGLSGCVMFAPRYQIMHRYEPPTDPASGICLEKCTQKLEACQQRCTSVYQSCLKRIEPLADERYNKAVQRYENELSSYRQRMNSRFLGWGRAGLGWGGGWGGSPWGWSGSPWGWGGPYYGLGYSYPFYYQPAPPITPDRNREFDRLRYEQCEVECGCQSVQDACFLSCGGRKIVEERCIANCPK</sequence>
<keyword evidence="2" id="KW-1185">Reference proteome</keyword>
<name>A0ABY0TJ36_9PROT</name>
<dbReference type="Proteomes" id="UP000183471">
    <property type="component" value="Unassembled WGS sequence"/>
</dbReference>
<comment type="caution">
    <text evidence="1">The sequence shown here is derived from an EMBL/GenBank/DDBJ whole genome shotgun (WGS) entry which is preliminary data.</text>
</comment>
<dbReference type="RefSeq" id="WP_074633622.1">
    <property type="nucleotide sequence ID" value="NZ_FNKY01000001.1"/>
</dbReference>
<protein>
    <recommendedName>
        <fullName evidence="3">Lipoprotein</fullName>
    </recommendedName>
</protein>
<organism evidence="1 2">
    <name type="scientific">Nitrosospira multiformis</name>
    <dbReference type="NCBI Taxonomy" id="1231"/>
    <lineage>
        <taxon>Bacteria</taxon>
        <taxon>Pseudomonadati</taxon>
        <taxon>Pseudomonadota</taxon>
        <taxon>Betaproteobacteria</taxon>
        <taxon>Nitrosomonadales</taxon>
        <taxon>Nitrosomonadaceae</taxon>
        <taxon>Nitrosospira</taxon>
    </lineage>
</organism>
<dbReference type="EMBL" id="FNKY01000001">
    <property type="protein sequence ID" value="SDQ91920.1"/>
    <property type="molecule type" value="Genomic_DNA"/>
</dbReference>
<evidence type="ECO:0000313" key="2">
    <source>
        <dbReference type="Proteomes" id="UP000183471"/>
    </source>
</evidence>
<evidence type="ECO:0008006" key="3">
    <source>
        <dbReference type="Google" id="ProtNLM"/>
    </source>
</evidence>